<protein>
    <recommendedName>
        <fullName evidence="1">F-box domain-containing protein</fullName>
    </recommendedName>
</protein>
<dbReference type="PANTHER" id="PTHR34591">
    <property type="entry name" value="OS03G0653100 PROTEIN-RELATED"/>
    <property type="match status" value="1"/>
</dbReference>
<sequence length="80" mass="8760">MAGLPNDILKDLLGRLSPRDQASSRCVCKAWRGVIDARRLLRADLLMDGDYVFLPLFTRGPRLARQSAATTSTTASLPTT</sequence>
<feature type="domain" description="F-box" evidence="1">
    <location>
        <begin position="1"/>
        <end position="44"/>
    </location>
</feature>
<dbReference type="AlphaFoldDB" id="A0A678T4G2"/>
<dbReference type="Pfam" id="PF00646">
    <property type="entry name" value="F-box"/>
    <property type="match status" value="1"/>
</dbReference>
<proteinExistence type="predicted"/>
<evidence type="ECO:0000259" key="1">
    <source>
        <dbReference type="PROSITE" id="PS50181"/>
    </source>
</evidence>
<gene>
    <name evidence="2" type="ORF">SS81G08_000001</name>
</gene>
<dbReference type="SUPFAM" id="SSF81383">
    <property type="entry name" value="F-box domain"/>
    <property type="match status" value="1"/>
</dbReference>
<dbReference type="Gene3D" id="1.20.1280.50">
    <property type="match status" value="1"/>
</dbReference>
<dbReference type="InterPro" id="IPR001810">
    <property type="entry name" value="F-box_dom"/>
</dbReference>
<dbReference type="EMBL" id="MH182520">
    <property type="protein sequence ID" value="AWA44603.1"/>
    <property type="molecule type" value="Genomic_DNA"/>
</dbReference>
<dbReference type="SMART" id="SM00256">
    <property type="entry name" value="FBOX"/>
    <property type="match status" value="1"/>
</dbReference>
<accession>A0A678T4G2</accession>
<dbReference type="InterPro" id="IPR036047">
    <property type="entry name" value="F-box-like_dom_sf"/>
</dbReference>
<reference evidence="2" key="1">
    <citation type="submission" date="2018-04" db="EMBL/GenBank/DDBJ databases">
        <title>Comparative Analysis of Homologous Sequences of Saccharum officinarum and Saccharum spontaneum Reveals Independent Polyploidization Events.</title>
        <authorList>
            <person name="Sharma A."/>
            <person name="Song J."/>
            <person name="Lin Q."/>
            <person name="Singh R."/>
            <person name="Ramos N."/>
            <person name="Wang K."/>
            <person name="Zhang J."/>
            <person name="Ming R."/>
            <person name="Yu Q."/>
        </authorList>
    </citation>
    <scope>NUCLEOTIDE SEQUENCE</scope>
</reference>
<organism evidence="2">
    <name type="scientific">Saccharum spontaneum</name>
    <name type="common">Wild sugarcane</name>
    <dbReference type="NCBI Taxonomy" id="62335"/>
    <lineage>
        <taxon>Eukaryota</taxon>
        <taxon>Viridiplantae</taxon>
        <taxon>Streptophyta</taxon>
        <taxon>Embryophyta</taxon>
        <taxon>Tracheophyta</taxon>
        <taxon>Spermatophyta</taxon>
        <taxon>Magnoliopsida</taxon>
        <taxon>Liliopsida</taxon>
        <taxon>Poales</taxon>
        <taxon>Poaceae</taxon>
        <taxon>PACMAD clade</taxon>
        <taxon>Panicoideae</taxon>
        <taxon>Andropogonodae</taxon>
        <taxon>Andropogoneae</taxon>
        <taxon>Saccharinae</taxon>
        <taxon>Saccharum</taxon>
        <taxon>Saccharum officinarum species complex</taxon>
    </lineage>
</organism>
<name>A0A678T4G2_SACSP</name>
<evidence type="ECO:0000313" key="2">
    <source>
        <dbReference type="EMBL" id="AWA44603.1"/>
    </source>
</evidence>
<dbReference type="PROSITE" id="PS50181">
    <property type="entry name" value="FBOX"/>
    <property type="match status" value="1"/>
</dbReference>